<evidence type="ECO:0000313" key="2">
    <source>
        <dbReference type="Proteomes" id="UP000076532"/>
    </source>
</evidence>
<dbReference type="Proteomes" id="UP000076532">
    <property type="component" value="Unassembled WGS sequence"/>
</dbReference>
<protein>
    <submittedName>
        <fullName evidence="1">Uncharacterized protein</fullName>
    </submittedName>
</protein>
<evidence type="ECO:0000313" key="1">
    <source>
        <dbReference type="EMBL" id="KZP16484.1"/>
    </source>
</evidence>
<dbReference type="AlphaFoldDB" id="A0A166F679"/>
<name>A0A166F679_9AGAM</name>
<reference evidence="1 2" key="1">
    <citation type="journal article" date="2016" name="Mol. Biol. Evol.">
        <title>Comparative Genomics of Early-Diverging Mushroom-Forming Fungi Provides Insights into the Origins of Lignocellulose Decay Capabilities.</title>
        <authorList>
            <person name="Nagy L.G."/>
            <person name="Riley R."/>
            <person name="Tritt A."/>
            <person name="Adam C."/>
            <person name="Daum C."/>
            <person name="Floudas D."/>
            <person name="Sun H."/>
            <person name="Yadav J.S."/>
            <person name="Pangilinan J."/>
            <person name="Larsson K.H."/>
            <person name="Matsuura K."/>
            <person name="Barry K."/>
            <person name="Labutti K."/>
            <person name="Kuo R."/>
            <person name="Ohm R.A."/>
            <person name="Bhattacharya S.S."/>
            <person name="Shirouzu T."/>
            <person name="Yoshinaga Y."/>
            <person name="Martin F.M."/>
            <person name="Grigoriev I.V."/>
            <person name="Hibbett D.S."/>
        </authorList>
    </citation>
    <scope>NUCLEOTIDE SEQUENCE [LARGE SCALE GENOMIC DNA]</scope>
    <source>
        <strain evidence="1 2">CBS 109695</strain>
    </source>
</reference>
<sequence length="134" mass="14749">MCHHYRLFLPRARRRRPQSTPTRHHLPNPSTCAAATTPSAAGECLHTILDVMLQCTQSDVDGALEQLISVLVGGDGQVTCDATSVAFVLQYQMALNACTKSQTRRSSTLRVRWMGCSVGLLGYSSENRELDLSR</sequence>
<organism evidence="1 2">
    <name type="scientific">Athelia psychrophila</name>
    <dbReference type="NCBI Taxonomy" id="1759441"/>
    <lineage>
        <taxon>Eukaryota</taxon>
        <taxon>Fungi</taxon>
        <taxon>Dikarya</taxon>
        <taxon>Basidiomycota</taxon>
        <taxon>Agaricomycotina</taxon>
        <taxon>Agaricomycetes</taxon>
        <taxon>Agaricomycetidae</taxon>
        <taxon>Atheliales</taxon>
        <taxon>Atheliaceae</taxon>
        <taxon>Athelia</taxon>
    </lineage>
</organism>
<proteinExistence type="predicted"/>
<gene>
    <name evidence="1" type="ORF">FIBSPDRAFT_61287</name>
</gene>
<accession>A0A166F679</accession>
<keyword evidence="2" id="KW-1185">Reference proteome</keyword>
<dbReference type="EMBL" id="KV417593">
    <property type="protein sequence ID" value="KZP16484.1"/>
    <property type="molecule type" value="Genomic_DNA"/>
</dbReference>